<keyword evidence="3" id="KW-1185">Reference proteome</keyword>
<dbReference type="Pfam" id="PF03869">
    <property type="entry name" value="Arc"/>
    <property type="match status" value="1"/>
</dbReference>
<accession>U3C939</accession>
<organism evidence="2 3">
    <name type="scientific">Vibrio azureus NBRC 104587</name>
    <dbReference type="NCBI Taxonomy" id="1219077"/>
    <lineage>
        <taxon>Bacteria</taxon>
        <taxon>Pseudomonadati</taxon>
        <taxon>Pseudomonadota</taxon>
        <taxon>Gammaproteobacteria</taxon>
        <taxon>Vibrionales</taxon>
        <taxon>Vibrionaceae</taxon>
        <taxon>Vibrio</taxon>
    </lineage>
</organism>
<proteinExistence type="predicted"/>
<dbReference type="InterPro" id="IPR013321">
    <property type="entry name" value="Arc_rbn_hlx_hlx"/>
</dbReference>
<feature type="domain" description="Arc-like DNA binding" evidence="1">
    <location>
        <begin position="18"/>
        <end position="62"/>
    </location>
</feature>
<dbReference type="InterPro" id="IPR010985">
    <property type="entry name" value="Ribbon_hlx_hlx"/>
</dbReference>
<dbReference type="Proteomes" id="UP000016567">
    <property type="component" value="Unassembled WGS sequence"/>
</dbReference>
<protein>
    <recommendedName>
        <fullName evidence="1">Arc-like DNA binding domain-containing protein</fullName>
    </recommendedName>
</protein>
<evidence type="ECO:0000259" key="1">
    <source>
        <dbReference type="Pfam" id="PF03869"/>
    </source>
</evidence>
<comment type="caution">
    <text evidence="2">The sequence shown here is derived from an EMBL/GenBank/DDBJ whole genome shotgun (WGS) entry which is preliminary data.</text>
</comment>
<evidence type="ECO:0000313" key="3">
    <source>
        <dbReference type="Proteomes" id="UP000016567"/>
    </source>
</evidence>
<dbReference type="SUPFAM" id="SSF47598">
    <property type="entry name" value="Ribbon-helix-helix"/>
    <property type="match status" value="1"/>
</dbReference>
<dbReference type="Gene3D" id="1.10.1220.10">
    <property type="entry name" value="Met repressor-like"/>
    <property type="match status" value="1"/>
</dbReference>
<gene>
    <name evidence="2" type="ORF">VAZ01S_017_00330</name>
</gene>
<name>U3C939_9VIBR</name>
<evidence type="ECO:0000313" key="2">
    <source>
        <dbReference type="EMBL" id="GAD74938.1"/>
    </source>
</evidence>
<dbReference type="InterPro" id="IPR005569">
    <property type="entry name" value="Arc_DNA-bd_dom"/>
</dbReference>
<dbReference type="OrthoDB" id="8117140at2"/>
<dbReference type="STRING" id="1219077.VAZ01S_017_00330"/>
<dbReference type="GO" id="GO:0003677">
    <property type="term" value="F:DNA binding"/>
    <property type="evidence" value="ECO:0007669"/>
    <property type="project" value="InterPro"/>
</dbReference>
<dbReference type="EMBL" id="BATL01000017">
    <property type="protein sequence ID" value="GAD74938.1"/>
    <property type="molecule type" value="Genomic_DNA"/>
</dbReference>
<reference evidence="2 3" key="1">
    <citation type="submission" date="2013-09" db="EMBL/GenBank/DDBJ databases">
        <title>Whole genome shotgun sequence of Vibrio azureus NBRC 104587.</title>
        <authorList>
            <person name="Isaki S."/>
            <person name="Hosoyama A."/>
            <person name="Numata M."/>
            <person name="Hashimoto M."/>
            <person name="Hosoyama Y."/>
            <person name="Tsuchikane K."/>
            <person name="Noguchi M."/>
            <person name="Hirakata S."/>
            <person name="Ichikawa N."/>
            <person name="Ohji S."/>
            <person name="Yamazoe A."/>
            <person name="Fujita N."/>
        </authorList>
    </citation>
    <scope>NUCLEOTIDE SEQUENCE [LARGE SCALE GENOMIC DNA]</scope>
    <source>
        <strain evidence="2 3">NBRC 104587</strain>
    </source>
</reference>
<dbReference type="eggNOG" id="ENOG5031DR9">
    <property type="taxonomic scope" value="Bacteria"/>
</dbReference>
<dbReference type="GO" id="GO:0006355">
    <property type="term" value="P:regulation of DNA-templated transcription"/>
    <property type="evidence" value="ECO:0007669"/>
    <property type="project" value="InterPro"/>
</dbReference>
<sequence length="155" mass="17553">MAIIVKDCPMEFYMTQRPPQINVRMPEDLKKNLHLAAKEHNISVNAEIVSRLSSSFIKETPIPVKLPNANEAKQKTIASRAFLHLNLMNRISNEVHRRSALGLFNAYICLREFELASDAEPVIETVIKPVISSLVDCGYTLPCDWSIEGFTIAWE</sequence>
<dbReference type="AlphaFoldDB" id="U3C939"/>